<dbReference type="OrthoDB" id="5304883at2759"/>
<dbReference type="GO" id="GO:0019901">
    <property type="term" value="F:protein kinase binding"/>
    <property type="evidence" value="ECO:0007669"/>
    <property type="project" value="InterPro"/>
</dbReference>
<feature type="region of interest" description="Disordered" evidence="1">
    <location>
        <begin position="1"/>
        <end position="33"/>
    </location>
</feature>
<feature type="region of interest" description="Disordered" evidence="1">
    <location>
        <begin position="111"/>
        <end position="168"/>
    </location>
</feature>
<dbReference type="PANTHER" id="PTHR15615">
    <property type="match status" value="1"/>
</dbReference>
<dbReference type="AlphaFoldDB" id="A0A8H3IAJ9"/>
<dbReference type="GO" id="GO:0016538">
    <property type="term" value="F:cyclin-dependent protein serine/threonine kinase regulator activity"/>
    <property type="evidence" value="ECO:0007669"/>
    <property type="project" value="TreeGrafter"/>
</dbReference>
<feature type="compositionally biased region" description="Basic and acidic residues" evidence="1">
    <location>
        <begin position="141"/>
        <end position="154"/>
    </location>
</feature>
<evidence type="ECO:0008006" key="4">
    <source>
        <dbReference type="Google" id="ProtNLM"/>
    </source>
</evidence>
<keyword evidence="3" id="KW-1185">Reference proteome</keyword>
<dbReference type="CDD" id="cd20558">
    <property type="entry name" value="CYCLIN_ScPCL7-like"/>
    <property type="match status" value="1"/>
</dbReference>
<dbReference type="Pfam" id="PF08613">
    <property type="entry name" value="Cyclin"/>
    <property type="match status" value="1"/>
</dbReference>
<evidence type="ECO:0000313" key="2">
    <source>
        <dbReference type="EMBL" id="CAF9913585.1"/>
    </source>
</evidence>
<proteinExistence type="predicted"/>
<dbReference type="GO" id="GO:0005634">
    <property type="term" value="C:nucleus"/>
    <property type="evidence" value="ECO:0007669"/>
    <property type="project" value="TreeGrafter"/>
</dbReference>
<sequence>MPTPKHHSKTCEGSDHVPALPPPPEPSADGGIVPTLDTTSKDSDAIPQGYDIDIFTLSSVAALKILCGTVETLVKITGDVPPTPPVSAPNTPISRVIRTPQIIRAIAQSEAKITQKSCQDRPPTPYAQEMQETSEPMPPSAERDTQSEPKDVPPRAKTPIGSPEAHPAEGLHIIGSNMEPLNVQHGAITRKFYSKRPPPIPLEEYLLRLHRYCPMSTGVYLATSLYIHRLAIIEKILPVTARNAHRLLLAGLRVAMKALEDLSYPHRRFAKVGGITETELGRLEVSFCFVTNFELKVTSKMLLEHVLAVRDGLPLTEAPTGFQPKLPHMRDMPLRTPSMATAEALKSETPAAA</sequence>
<comment type="caution">
    <text evidence="2">The sequence shown here is derived from an EMBL/GenBank/DDBJ whole genome shotgun (WGS) entry which is preliminary data.</text>
</comment>
<dbReference type="Proteomes" id="UP000664521">
    <property type="component" value="Unassembled WGS sequence"/>
</dbReference>
<dbReference type="GO" id="GO:0000307">
    <property type="term" value="C:cyclin-dependent protein kinase holoenzyme complex"/>
    <property type="evidence" value="ECO:0007669"/>
    <property type="project" value="TreeGrafter"/>
</dbReference>
<reference evidence="2" key="1">
    <citation type="submission" date="2021-03" db="EMBL/GenBank/DDBJ databases">
        <authorList>
            <person name="Tagirdzhanova G."/>
        </authorList>
    </citation>
    <scope>NUCLEOTIDE SEQUENCE</scope>
</reference>
<dbReference type="PANTHER" id="PTHR15615:SF32">
    <property type="entry name" value="PROTEIN KINASE COMPLEX COMPONENT, PUTATIVE (AFU_ORTHOLOGUE AFUA_2G07660)-RELATED"/>
    <property type="match status" value="1"/>
</dbReference>
<protein>
    <recommendedName>
        <fullName evidence="4">Cyclin-domain-containing protein</fullName>
    </recommendedName>
</protein>
<gene>
    <name evidence="2" type="ORF">HETSPECPRED_001603</name>
</gene>
<organism evidence="2 3">
    <name type="scientific">Heterodermia speciosa</name>
    <dbReference type="NCBI Taxonomy" id="116794"/>
    <lineage>
        <taxon>Eukaryota</taxon>
        <taxon>Fungi</taxon>
        <taxon>Dikarya</taxon>
        <taxon>Ascomycota</taxon>
        <taxon>Pezizomycotina</taxon>
        <taxon>Lecanoromycetes</taxon>
        <taxon>OSLEUM clade</taxon>
        <taxon>Lecanoromycetidae</taxon>
        <taxon>Caliciales</taxon>
        <taxon>Physciaceae</taxon>
        <taxon>Heterodermia</taxon>
    </lineage>
</organism>
<dbReference type="EMBL" id="CAJPDS010000013">
    <property type="protein sequence ID" value="CAF9913585.1"/>
    <property type="molecule type" value="Genomic_DNA"/>
</dbReference>
<accession>A0A8H3IAJ9</accession>
<dbReference type="InterPro" id="IPR013922">
    <property type="entry name" value="Cyclin_PHO80-like"/>
</dbReference>
<name>A0A8H3IAJ9_9LECA</name>
<dbReference type="Gene3D" id="1.10.472.10">
    <property type="entry name" value="Cyclin-like"/>
    <property type="match status" value="1"/>
</dbReference>
<evidence type="ECO:0000256" key="1">
    <source>
        <dbReference type="SAM" id="MobiDB-lite"/>
    </source>
</evidence>
<evidence type="ECO:0000313" key="3">
    <source>
        <dbReference type="Proteomes" id="UP000664521"/>
    </source>
</evidence>